<dbReference type="InterPro" id="IPR049730">
    <property type="entry name" value="SNF2/RAD54-like_C"/>
</dbReference>
<dbReference type="InterPro" id="IPR001650">
    <property type="entry name" value="Helicase_C-like"/>
</dbReference>
<dbReference type="Pfam" id="PF00271">
    <property type="entry name" value="Helicase_C"/>
    <property type="match status" value="1"/>
</dbReference>
<organism evidence="6">
    <name type="scientific">viral metagenome</name>
    <dbReference type="NCBI Taxonomy" id="1070528"/>
    <lineage>
        <taxon>unclassified sequences</taxon>
        <taxon>metagenomes</taxon>
        <taxon>organismal metagenomes</taxon>
    </lineage>
</organism>
<reference evidence="6" key="1">
    <citation type="journal article" date="2020" name="Nature">
        <title>Giant virus diversity and host interactions through global metagenomics.</title>
        <authorList>
            <person name="Schulz F."/>
            <person name="Roux S."/>
            <person name="Paez-Espino D."/>
            <person name="Jungbluth S."/>
            <person name="Walsh D.A."/>
            <person name="Denef V.J."/>
            <person name="McMahon K.D."/>
            <person name="Konstantinidis K.T."/>
            <person name="Eloe-Fadrosh E.A."/>
            <person name="Kyrpides N.C."/>
            <person name="Woyke T."/>
        </authorList>
    </citation>
    <scope>NUCLEOTIDE SEQUENCE</scope>
    <source>
        <strain evidence="6">GVMAG-S-1101161-73</strain>
    </source>
</reference>
<dbReference type="SUPFAM" id="SSF52540">
    <property type="entry name" value="P-loop containing nucleoside triphosphate hydrolases"/>
    <property type="match status" value="2"/>
</dbReference>
<keyword evidence="3" id="KW-0067">ATP-binding</keyword>
<dbReference type="Gene3D" id="3.40.50.10810">
    <property type="entry name" value="Tandem AAA-ATPase domain"/>
    <property type="match status" value="1"/>
</dbReference>
<evidence type="ECO:0008006" key="7">
    <source>
        <dbReference type="Google" id="ProtNLM"/>
    </source>
</evidence>
<keyword evidence="1" id="KW-0547">Nucleotide-binding</keyword>
<dbReference type="SMART" id="SM00487">
    <property type="entry name" value="DEXDc"/>
    <property type="match status" value="1"/>
</dbReference>
<dbReference type="InterPro" id="IPR050628">
    <property type="entry name" value="SNF2_RAD54_helicase_TF"/>
</dbReference>
<dbReference type="InterPro" id="IPR038718">
    <property type="entry name" value="SNF2-like_sf"/>
</dbReference>
<dbReference type="PROSITE" id="PS51192">
    <property type="entry name" value="HELICASE_ATP_BIND_1"/>
    <property type="match status" value="1"/>
</dbReference>
<dbReference type="CDD" id="cd18793">
    <property type="entry name" value="SF2_C_SNF"/>
    <property type="match status" value="1"/>
</dbReference>
<dbReference type="GO" id="GO:0008094">
    <property type="term" value="F:ATP-dependent activity, acting on DNA"/>
    <property type="evidence" value="ECO:0007669"/>
    <property type="project" value="TreeGrafter"/>
</dbReference>
<dbReference type="PANTHER" id="PTHR45626">
    <property type="entry name" value="TRANSCRIPTION TERMINATION FACTOR 2-RELATED"/>
    <property type="match status" value="1"/>
</dbReference>
<protein>
    <recommendedName>
        <fullName evidence="7">Helicase</fullName>
    </recommendedName>
</protein>
<proteinExistence type="predicted"/>
<evidence type="ECO:0000256" key="2">
    <source>
        <dbReference type="ARBA" id="ARBA00022801"/>
    </source>
</evidence>
<accession>A0A6C0AMC5</accession>
<dbReference type="GO" id="GO:0005524">
    <property type="term" value="F:ATP binding"/>
    <property type="evidence" value="ECO:0007669"/>
    <property type="project" value="UniProtKB-KW"/>
</dbReference>
<evidence type="ECO:0000259" key="5">
    <source>
        <dbReference type="PROSITE" id="PS51194"/>
    </source>
</evidence>
<sequence>MQSQLKATWRGAVYARHQVEGIEWMLKQEKDGFLVKGTAHGDYTVRGGMLGDEMGLGKTIQSLALIVNGKGVNTLIISPLAVKKQWIEAASRSRINIFTAEKSGWVRVGKRIVLAKSIYIGHYEKVVSTTSLFKQVDFDRIILDEAHRIRNTKTATGRSVLKINATYKWALTATPIVNKMDDVVAYLKFIGFKIESNSWSDKYSGWIPNIYLARTMEEGEAPAGLTMPPTPVTEVKYLDFTNKEEETVYNGILNNIESQWRSAQAMKGIAYQLQRFAILLRLRQVSVNPQIYINARKKEPFGWTGPEINVPSRKFDEISHLLRESYNDKQTNRWIIFCQFHEEINLLSAFLKAFPFIGSILQYHGGLSSSERDAAIEASKIPSGEGKQDVFLIQLQAGGTGLNLQNYNRIIFISPWWTSALLEQARGRAVRIGQKDVVKIYWLKLIAEEGRISIDDLMMSKATEKKELATMFLNLSHNRITQI</sequence>
<evidence type="ECO:0000259" key="4">
    <source>
        <dbReference type="PROSITE" id="PS51192"/>
    </source>
</evidence>
<dbReference type="PROSITE" id="PS51194">
    <property type="entry name" value="HELICASE_CTER"/>
    <property type="match status" value="1"/>
</dbReference>
<dbReference type="Gene3D" id="3.40.50.300">
    <property type="entry name" value="P-loop containing nucleotide triphosphate hydrolases"/>
    <property type="match status" value="1"/>
</dbReference>
<feature type="domain" description="Helicase ATP-binding" evidence="4">
    <location>
        <begin position="39"/>
        <end position="193"/>
    </location>
</feature>
<dbReference type="GO" id="GO:0006281">
    <property type="term" value="P:DNA repair"/>
    <property type="evidence" value="ECO:0007669"/>
    <property type="project" value="TreeGrafter"/>
</dbReference>
<dbReference type="AlphaFoldDB" id="A0A6C0AMC5"/>
<feature type="domain" description="Helicase C-terminal" evidence="5">
    <location>
        <begin position="314"/>
        <end position="476"/>
    </location>
</feature>
<evidence type="ECO:0000256" key="1">
    <source>
        <dbReference type="ARBA" id="ARBA00022741"/>
    </source>
</evidence>
<dbReference type="GO" id="GO:0005634">
    <property type="term" value="C:nucleus"/>
    <property type="evidence" value="ECO:0007669"/>
    <property type="project" value="TreeGrafter"/>
</dbReference>
<keyword evidence="2" id="KW-0378">Hydrolase</keyword>
<dbReference type="InterPro" id="IPR027417">
    <property type="entry name" value="P-loop_NTPase"/>
</dbReference>
<dbReference type="InterPro" id="IPR014001">
    <property type="entry name" value="Helicase_ATP-bd"/>
</dbReference>
<dbReference type="SMART" id="SM00490">
    <property type="entry name" value="HELICc"/>
    <property type="match status" value="1"/>
</dbReference>
<evidence type="ECO:0000256" key="3">
    <source>
        <dbReference type="ARBA" id="ARBA00022840"/>
    </source>
</evidence>
<dbReference type="Pfam" id="PF00176">
    <property type="entry name" value="SNF2-rel_dom"/>
    <property type="match status" value="1"/>
</dbReference>
<evidence type="ECO:0000313" key="6">
    <source>
        <dbReference type="EMBL" id="QHS80967.1"/>
    </source>
</evidence>
<dbReference type="EMBL" id="MN740728">
    <property type="protein sequence ID" value="QHS80967.1"/>
    <property type="molecule type" value="Genomic_DNA"/>
</dbReference>
<dbReference type="InterPro" id="IPR000330">
    <property type="entry name" value="SNF2_N"/>
</dbReference>
<name>A0A6C0AMC5_9ZZZZ</name>
<dbReference type="GO" id="GO:0016787">
    <property type="term" value="F:hydrolase activity"/>
    <property type="evidence" value="ECO:0007669"/>
    <property type="project" value="UniProtKB-KW"/>
</dbReference>